<evidence type="ECO:0000256" key="1">
    <source>
        <dbReference type="SAM" id="MobiDB-lite"/>
    </source>
</evidence>
<keyword evidence="5" id="KW-1185">Reference proteome</keyword>
<feature type="compositionally biased region" description="Basic and acidic residues" evidence="1">
    <location>
        <begin position="346"/>
        <end position="360"/>
    </location>
</feature>
<feature type="transmembrane region" description="Helical" evidence="2">
    <location>
        <begin position="215"/>
        <end position="236"/>
    </location>
</feature>
<protein>
    <recommendedName>
        <fullName evidence="3">Rhodopsin domain-containing protein</fullName>
    </recommendedName>
</protein>
<keyword evidence="2" id="KW-0812">Transmembrane</keyword>
<accession>A0A9W9W0Y7</accession>
<feature type="transmembrane region" description="Helical" evidence="2">
    <location>
        <begin position="177"/>
        <end position="203"/>
    </location>
</feature>
<feature type="transmembrane region" description="Helical" evidence="2">
    <location>
        <begin position="107"/>
        <end position="127"/>
    </location>
</feature>
<feature type="region of interest" description="Disordered" evidence="1">
    <location>
        <begin position="378"/>
        <end position="406"/>
    </location>
</feature>
<organism evidence="4 5">
    <name type="scientific">Penicillium cosmopolitanum</name>
    <dbReference type="NCBI Taxonomy" id="1131564"/>
    <lineage>
        <taxon>Eukaryota</taxon>
        <taxon>Fungi</taxon>
        <taxon>Dikarya</taxon>
        <taxon>Ascomycota</taxon>
        <taxon>Pezizomycotina</taxon>
        <taxon>Eurotiomycetes</taxon>
        <taxon>Eurotiomycetidae</taxon>
        <taxon>Eurotiales</taxon>
        <taxon>Aspergillaceae</taxon>
        <taxon>Penicillium</taxon>
    </lineage>
</organism>
<name>A0A9W9W0Y7_9EURO</name>
<dbReference type="EMBL" id="JAPZBU010000006">
    <property type="protein sequence ID" value="KAJ5396595.1"/>
    <property type="molecule type" value="Genomic_DNA"/>
</dbReference>
<feature type="compositionally biased region" description="Low complexity" evidence="1">
    <location>
        <begin position="312"/>
        <end position="321"/>
    </location>
</feature>
<dbReference type="AlphaFoldDB" id="A0A9W9W0Y7"/>
<feature type="compositionally biased region" description="Low complexity" evidence="1">
    <location>
        <begin position="329"/>
        <end position="339"/>
    </location>
</feature>
<keyword evidence="2" id="KW-1133">Transmembrane helix</keyword>
<dbReference type="InterPro" id="IPR049326">
    <property type="entry name" value="Rhodopsin_dom_fungi"/>
</dbReference>
<feature type="region of interest" description="Disordered" evidence="1">
    <location>
        <begin position="305"/>
        <end position="360"/>
    </location>
</feature>
<dbReference type="RefSeq" id="XP_056488647.1">
    <property type="nucleotide sequence ID" value="XM_056629345.1"/>
</dbReference>
<gene>
    <name evidence="4" type="ORF">N7509_004708</name>
</gene>
<proteinExistence type="predicted"/>
<evidence type="ECO:0000256" key="2">
    <source>
        <dbReference type="SAM" id="Phobius"/>
    </source>
</evidence>
<evidence type="ECO:0000313" key="5">
    <source>
        <dbReference type="Proteomes" id="UP001147747"/>
    </source>
</evidence>
<dbReference type="Proteomes" id="UP001147747">
    <property type="component" value="Unassembled WGS sequence"/>
</dbReference>
<feature type="transmembrane region" description="Helical" evidence="2">
    <location>
        <begin position="139"/>
        <end position="157"/>
    </location>
</feature>
<dbReference type="PANTHER" id="PTHR38794:SF3">
    <property type="entry name" value="INTEGRAL MEMBRANE PROTEIN"/>
    <property type="match status" value="1"/>
</dbReference>
<dbReference type="GeneID" id="81368325"/>
<dbReference type="Pfam" id="PF20684">
    <property type="entry name" value="Fung_rhodopsin"/>
    <property type="match status" value="1"/>
</dbReference>
<feature type="transmembrane region" description="Helical" evidence="2">
    <location>
        <begin position="53"/>
        <end position="69"/>
    </location>
</feature>
<feature type="domain" description="Rhodopsin" evidence="3">
    <location>
        <begin position="43"/>
        <end position="279"/>
    </location>
</feature>
<reference evidence="4" key="1">
    <citation type="submission" date="2022-12" db="EMBL/GenBank/DDBJ databases">
        <authorList>
            <person name="Petersen C."/>
        </authorList>
    </citation>
    <scope>NUCLEOTIDE SEQUENCE</scope>
    <source>
        <strain evidence="4">IBT 29677</strain>
    </source>
</reference>
<evidence type="ECO:0000259" key="3">
    <source>
        <dbReference type="Pfam" id="PF20684"/>
    </source>
</evidence>
<sequence>MSPDVDDLRPPLLPVTENDHGPWVITVSTILLILTIIATVITVISRMRRTRNFAWSDLVLILGCVHPISPQTVCINVASSNGIGKRGDALSESSFKLYKKTFYSSQLLAVLVLACSKAGLALLILSLKPFRKTSVACKVVLGLICAWALAALFALGLQCDQPSPWDSSNRDRCVNQYTMYVILSVAHIILDLAVIALPIALLWQVQISQRKKYNISALFATRVCVVALTIPAIKSLQPYFHAKPLDQPWHALMPAIWLQLVQSASIICTCIPTLKRVFSDLQTGMMAGAVSDFFEISVSGGHGTGSGTMVDGSSKSGSRGAQRSRSRSRSGSALNSLGGFHRSSRPKVERMDSQKNLRENVIHQSIDYEVRYERSGVPCASTTSHDVDSLQGDWPLAGGNHPPGGV</sequence>
<dbReference type="PANTHER" id="PTHR38794">
    <property type="entry name" value="INTEGRAL MEMBRANE PROTEIN"/>
    <property type="match status" value="1"/>
</dbReference>
<comment type="caution">
    <text evidence="4">The sequence shown here is derived from an EMBL/GenBank/DDBJ whole genome shotgun (WGS) entry which is preliminary data.</text>
</comment>
<keyword evidence="2" id="KW-0472">Membrane</keyword>
<feature type="transmembrane region" description="Helical" evidence="2">
    <location>
        <begin position="20"/>
        <end position="41"/>
    </location>
</feature>
<reference evidence="4" key="2">
    <citation type="journal article" date="2023" name="IMA Fungus">
        <title>Comparative genomic study of the Penicillium genus elucidates a diverse pangenome and 15 lateral gene transfer events.</title>
        <authorList>
            <person name="Petersen C."/>
            <person name="Sorensen T."/>
            <person name="Nielsen M.R."/>
            <person name="Sondergaard T.E."/>
            <person name="Sorensen J.L."/>
            <person name="Fitzpatrick D.A."/>
            <person name="Frisvad J.C."/>
            <person name="Nielsen K.L."/>
        </authorList>
    </citation>
    <scope>NUCLEOTIDE SEQUENCE</scope>
    <source>
        <strain evidence="4">IBT 29677</strain>
    </source>
</reference>
<dbReference type="OrthoDB" id="3918601at2759"/>
<evidence type="ECO:0000313" key="4">
    <source>
        <dbReference type="EMBL" id="KAJ5396595.1"/>
    </source>
</evidence>